<evidence type="ECO:0000259" key="2">
    <source>
        <dbReference type="Pfam" id="PF02698"/>
    </source>
</evidence>
<dbReference type="Gene3D" id="3.40.50.620">
    <property type="entry name" value="HUPs"/>
    <property type="match status" value="1"/>
</dbReference>
<dbReference type="OrthoDB" id="9782395at2"/>
<sequence length="190" mass="21095">MKFLKRIVVLILGIGLVYLTIIFYLIHTGKNFQPAADADTLLILGAQVKGDPAYPSVSLKERLDESLIYLEENPNTQVVVCGGQGSDETDTEANVMENYLKNNNISEERIIKEGTSTRTKENIQNAMNKKDLGKSVICTSDFHQYRAILLAKRLGLEDVTGLPAKSENSATLKMNLREIAALGYGLIFDW</sequence>
<gene>
    <name evidence="3" type="ORF">CBF29_09845</name>
</gene>
<evidence type="ECO:0000313" key="4">
    <source>
        <dbReference type="Proteomes" id="UP000287605"/>
    </source>
</evidence>
<dbReference type="Pfam" id="PF02698">
    <property type="entry name" value="DUF218"/>
    <property type="match status" value="1"/>
</dbReference>
<dbReference type="PANTHER" id="PTHR30336:SF4">
    <property type="entry name" value="ENVELOPE BIOGENESIS FACTOR ELYC"/>
    <property type="match status" value="1"/>
</dbReference>
<evidence type="ECO:0000256" key="1">
    <source>
        <dbReference type="SAM" id="Phobius"/>
    </source>
</evidence>
<keyword evidence="4" id="KW-1185">Reference proteome</keyword>
<dbReference type="GO" id="GO:0005886">
    <property type="term" value="C:plasma membrane"/>
    <property type="evidence" value="ECO:0007669"/>
    <property type="project" value="TreeGrafter"/>
</dbReference>
<dbReference type="RefSeq" id="WP_126809553.1">
    <property type="nucleotide sequence ID" value="NZ_NGKA01000015.1"/>
</dbReference>
<reference evidence="3 4" key="1">
    <citation type="submission" date="2017-05" db="EMBL/GenBank/DDBJ databases">
        <title>Vagococcus spp. assemblies.</title>
        <authorList>
            <person name="Gulvik C.A."/>
        </authorList>
    </citation>
    <scope>NUCLEOTIDE SEQUENCE [LARGE SCALE GENOMIC DNA]</scope>
    <source>
        <strain evidence="3 4">CCUG 51432</strain>
    </source>
</reference>
<feature type="transmembrane region" description="Helical" evidence="1">
    <location>
        <begin position="7"/>
        <end position="26"/>
    </location>
</feature>
<dbReference type="InterPro" id="IPR051599">
    <property type="entry name" value="Cell_Envelope_Assoc"/>
</dbReference>
<keyword evidence="1" id="KW-1133">Transmembrane helix</keyword>
<dbReference type="InterPro" id="IPR003848">
    <property type="entry name" value="DUF218"/>
</dbReference>
<dbReference type="Proteomes" id="UP000287605">
    <property type="component" value="Unassembled WGS sequence"/>
</dbReference>
<dbReference type="PANTHER" id="PTHR30336">
    <property type="entry name" value="INNER MEMBRANE PROTEIN, PROBABLE PERMEASE"/>
    <property type="match status" value="1"/>
</dbReference>
<evidence type="ECO:0000313" key="3">
    <source>
        <dbReference type="EMBL" id="RSU10306.1"/>
    </source>
</evidence>
<dbReference type="GO" id="GO:0000270">
    <property type="term" value="P:peptidoglycan metabolic process"/>
    <property type="evidence" value="ECO:0007669"/>
    <property type="project" value="TreeGrafter"/>
</dbReference>
<feature type="domain" description="DUF218" evidence="2">
    <location>
        <begin position="39"/>
        <end position="178"/>
    </location>
</feature>
<dbReference type="CDD" id="cd06259">
    <property type="entry name" value="YdcF-like"/>
    <property type="match status" value="1"/>
</dbReference>
<comment type="caution">
    <text evidence="3">The sequence shown here is derived from an EMBL/GenBank/DDBJ whole genome shotgun (WGS) entry which is preliminary data.</text>
</comment>
<dbReference type="EMBL" id="NGKA01000015">
    <property type="protein sequence ID" value="RSU10306.1"/>
    <property type="molecule type" value="Genomic_DNA"/>
</dbReference>
<dbReference type="InterPro" id="IPR014729">
    <property type="entry name" value="Rossmann-like_a/b/a_fold"/>
</dbReference>
<dbReference type="GO" id="GO:0043164">
    <property type="term" value="P:Gram-negative-bacterium-type cell wall biogenesis"/>
    <property type="evidence" value="ECO:0007669"/>
    <property type="project" value="TreeGrafter"/>
</dbReference>
<organism evidence="3 4">
    <name type="scientific">Vagococcus elongatus</name>
    <dbReference type="NCBI Taxonomy" id="180344"/>
    <lineage>
        <taxon>Bacteria</taxon>
        <taxon>Bacillati</taxon>
        <taxon>Bacillota</taxon>
        <taxon>Bacilli</taxon>
        <taxon>Lactobacillales</taxon>
        <taxon>Enterococcaceae</taxon>
        <taxon>Vagococcus</taxon>
    </lineage>
</organism>
<accession>A0A430AQH2</accession>
<keyword evidence="1" id="KW-0472">Membrane</keyword>
<keyword evidence="1" id="KW-0812">Transmembrane</keyword>
<proteinExistence type="predicted"/>
<protein>
    <recommendedName>
        <fullName evidence="2">DUF218 domain-containing protein</fullName>
    </recommendedName>
</protein>
<dbReference type="AlphaFoldDB" id="A0A430AQH2"/>
<name>A0A430AQH2_9ENTE</name>